<dbReference type="eggNOG" id="COG1434">
    <property type="taxonomic scope" value="Bacteria"/>
</dbReference>
<dbReference type="RefSeq" id="WP_006981829.1">
    <property type="nucleotide sequence ID" value="NZ_ABVL01000015.1"/>
</dbReference>
<gene>
    <name evidence="2" type="ORF">CfE428DRAFT_4507</name>
</gene>
<proteinExistence type="predicted"/>
<dbReference type="InterPro" id="IPR003848">
    <property type="entry name" value="DUF218"/>
</dbReference>
<sequence length="193" mass="21558">MTKLSPAKRLFLSLVAVLGFLHLGTIVLVIAGLRDDLGHADVGLVLGSKVETNGTPSTRLRARLDRTLECYRAGYFPEIIVSGGIGKEGYDEAIVMRDYLVAHGLPGEHILLDNKGVTTFASARNTRDIAQQRNFHSVFVISQYFHLPRARLALHRFGFTTVYSAHAQYFELRDIYSAPRELFGYLSYCARPL</sequence>
<reference evidence="2 3" key="1">
    <citation type="journal article" date="2011" name="J. Bacteriol.">
        <title>Genome sequence of Chthoniobacter flavus Ellin428, an aerobic heterotrophic soil bacterium.</title>
        <authorList>
            <person name="Kant R."/>
            <person name="van Passel M.W."/>
            <person name="Palva A."/>
            <person name="Lucas S."/>
            <person name="Lapidus A."/>
            <person name="Glavina Del Rio T."/>
            <person name="Dalin E."/>
            <person name="Tice H."/>
            <person name="Bruce D."/>
            <person name="Goodwin L."/>
            <person name="Pitluck S."/>
            <person name="Larimer F.W."/>
            <person name="Land M.L."/>
            <person name="Hauser L."/>
            <person name="Sangwan P."/>
            <person name="de Vos W.M."/>
            <person name="Janssen P.H."/>
            <person name="Smidt H."/>
        </authorList>
    </citation>
    <scope>NUCLEOTIDE SEQUENCE [LARGE SCALE GENOMIC DNA]</scope>
    <source>
        <strain evidence="2 3">Ellin428</strain>
    </source>
</reference>
<organism evidence="2 3">
    <name type="scientific">Chthoniobacter flavus Ellin428</name>
    <dbReference type="NCBI Taxonomy" id="497964"/>
    <lineage>
        <taxon>Bacteria</taxon>
        <taxon>Pseudomonadati</taxon>
        <taxon>Verrucomicrobiota</taxon>
        <taxon>Spartobacteria</taxon>
        <taxon>Chthoniobacterales</taxon>
        <taxon>Chthoniobacteraceae</taxon>
        <taxon>Chthoniobacter</taxon>
    </lineage>
</organism>
<dbReference type="PANTHER" id="PTHR30336:SF20">
    <property type="entry name" value="DUF218 DOMAIN-CONTAINING PROTEIN"/>
    <property type="match status" value="1"/>
</dbReference>
<feature type="domain" description="DUF218" evidence="1">
    <location>
        <begin position="42"/>
        <end position="170"/>
    </location>
</feature>
<name>B4D6G7_9BACT</name>
<evidence type="ECO:0000313" key="2">
    <source>
        <dbReference type="EMBL" id="EDY18076.1"/>
    </source>
</evidence>
<dbReference type="InterPro" id="IPR051599">
    <property type="entry name" value="Cell_Envelope_Assoc"/>
</dbReference>
<dbReference type="Proteomes" id="UP000005824">
    <property type="component" value="Unassembled WGS sequence"/>
</dbReference>
<protein>
    <recommendedName>
        <fullName evidence="1">DUF218 domain-containing protein</fullName>
    </recommendedName>
</protein>
<dbReference type="Pfam" id="PF02698">
    <property type="entry name" value="DUF218"/>
    <property type="match status" value="1"/>
</dbReference>
<dbReference type="CDD" id="cd06259">
    <property type="entry name" value="YdcF-like"/>
    <property type="match status" value="1"/>
</dbReference>
<dbReference type="STRING" id="497964.CfE428DRAFT_4507"/>
<dbReference type="Gene3D" id="3.40.50.620">
    <property type="entry name" value="HUPs"/>
    <property type="match status" value="1"/>
</dbReference>
<evidence type="ECO:0000259" key="1">
    <source>
        <dbReference type="Pfam" id="PF02698"/>
    </source>
</evidence>
<accession>B4D6G7</accession>
<dbReference type="PANTHER" id="PTHR30336">
    <property type="entry name" value="INNER MEMBRANE PROTEIN, PROBABLE PERMEASE"/>
    <property type="match status" value="1"/>
</dbReference>
<keyword evidence="3" id="KW-1185">Reference proteome</keyword>
<dbReference type="EMBL" id="ABVL01000015">
    <property type="protein sequence ID" value="EDY18076.1"/>
    <property type="molecule type" value="Genomic_DNA"/>
</dbReference>
<dbReference type="InterPro" id="IPR014729">
    <property type="entry name" value="Rossmann-like_a/b/a_fold"/>
</dbReference>
<dbReference type="GO" id="GO:0005886">
    <property type="term" value="C:plasma membrane"/>
    <property type="evidence" value="ECO:0007669"/>
    <property type="project" value="TreeGrafter"/>
</dbReference>
<comment type="caution">
    <text evidence="2">The sequence shown here is derived from an EMBL/GenBank/DDBJ whole genome shotgun (WGS) entry which is preliminary data.</text>
</comment>
<dbReference type="AlphaFoldDB" id="B4D6G7"/>
<evidence type="ECO:0000313" key="3">
    <source>
        <dbReference type="Proteomes" id="UP000005824"/>
    </source>
</evidence>
<dbReference type="InParanoid" id="B4D6G7"/>